<feature type="region of interest" description="Disordered" evidence="10">
    <location>
        <begin position="33"/>
        <end position="93"/>
    </location>
</feature>
<feature type="site" description="Histone H3K4me3 binding" evidence="7">
    <location>
        <position position="184"/>
    </location>
</feature>
<dbReference type="SUPFAM" id="SSF57903">
    <property type="entry name" value="FYVE/PHD zinc finger"/>
    <property type="match status" value="1"/>
</dbReference>
<dbReference type="AlphaFoldDB" id="A0A2M4DAD1"/>
<feature type="site" description="Histone H3K4me3 binding" evidence="7">
    <location>
        <position position="180"/>
    </location>
</feature>
<feature type="binding site" evidence="8">
    <location>
        <position position="168"/>
    </location>
    <ligand>
        <name>Zn(2+)</name>
        <dbReference type="ChEBI" id="CHEBI:29105"/>
        <label>1</label>
    </ligand>
</feature>
<dbReference type="SMART" id="SM00249">
    <property type="entry name" value="PHD"/>
    <property type="match status" value="1"/>
</dbReference>
<keyword evidence="3 8" id="KW-0479">Metal-binding</keyword>
<feature type="compositionally biased region" description="Polar residues" evidence="10">
    <location>
        <begin position="259"/>
        <end position="273"/>
    </location>
</feature>
<evidence type="ECO:0000256" key="3">
    <source>
        <dbReference type="ARBA" id="ARBA00022723"/>
    </source>
</evidence>
<evidence type="ECO:0000313" key="12">
    <source>
        <dbReference type="EMBL" id="MBW74516.1"/>
    </source>
</evidence>
<evidence type="ECO:0000259" key="11">
    <source>
        <dbReference type="PROSITE" id="PS50016"/>
    </source>
</evidence>
<feature type="site" description="Histone H3K4me3 binding" evidence="7">
    <location>
        <position position="192"/>
    </location>
</feature>
<feature type="binding site" evidence="8">
    <location>
        <position position="188"/>
    </location>
    <ligand>
        <name>Zn(2+)</name>
        <dbReference type="ChEBI" id="CHEBI:29105"/>
        <label>2</label>
    </ligand>
</feature>
<comment type="subcellular location">
    <subcellularLocation>
        <location evidence="1">Nucleus</location>
    </subcellularLocation>
</comment>
<feature type="binding site" evidence="8">
    <location>
        <position position="194"/>
    </location>
    <ligand>
        <name>Zn(2+)</name>
        <dbReference type="ChEBI" id="CHEBI:29105"/>
        <label>1</label>
    </ligand>
</feature>
<reference evidence="12" key="1">
    <citation type="submission" date="2018-01" db="EMBL/GenBank/DDBJ databases">
        <title>An insight into the sialome of Amazonian anophelines.</title>
        <authorList>
            <person name="Ribeiro J.M."/>
            <person name="Scarpassa V."/>
            <person name="Calvo E."/>
        </authorList>
    </citation>
    <scope>NUCLEOTIDE SEQUENCE</scope>
</reference>
<dbReference type="InterPro" id="IPR013083">
    <property type="entry name" value="Znf_RING/FYVE/PHD"/>
</dbReference>
<dbReference type="InterPro" id="IPR019786">
    <property type="entry name" value="Zinc_finger_PHD-type_CS"/>
</dbReference>
<feature type="domain" description="PHD-type" evidence="11">
    <location>
        <begin position="165"/>
        <end position="216"/>
    </location>
</feature>
<feature type="binding site" evidence="8">
    <location>
        <position position="210"/>
    </location>
    <ligand>
        <name>Zn(2+)</name>
        <dbReference type="ChEBI" id="CHEBI:29105"/>
        <label>2</label>
    </ligand>
</feature>
<keyword evidence="6" id="KW-0539">Nucleus</keyword>
<evidence type="ECO:0000256" key="4">
    <source>
        <dbReference type="ARBA" id="ARBA00022771"/>
    </source>
</evidence>
<dbReference type="InterPro" id="IPR028651">
    <property type="entry name" value="ING_fam"/>
</dbReference>
<dbReference type="InterPro" id="IPR011011">
    <property type="entry name" value="Znf_FYVE_PHD"/>
</dbReference>
<evidence type="ECO:0000256" key="6">
    <source>
        <dbReference type="ARBA" id="ARBA00023242"/>
    </source>
</evidence>
<feature type="binding site" evidence="8">
    <location>
        <position position="170"/>
    </location>
    <ligand>
        <name>Zn(2+)</name>
        <dbReference type="ChEBI" id="CHEBI:29105"/>
        <label>1</label>
    </ligand>
</feature>
<protein>
    <submittedName>
        <fullName evidence="12">Putative chromatin remodeling protein</fullName>
    </submittedName>
</protein>
<dbReference type="PANTHER" id="PTHR10333">
    <property type="entry name" value="INHIBITOR OF GROWTH PROTEIN"/>
    <property type="match status" value="1"/>
</dbReference>
<feature type="region of interest" description="Disordered" evidence="10">
    <location>
        <begin position="249"/>
        <end position="273"/>
    </location>
</feature>
<dbReference type="InterPro" id="IPR019787">
    <property type="entry name" value="Znf_PHD-finger"/>
</dbReference>
<evidence type="ECO:0000256" key="10">
    <source>
        <dbReference type="SAM" id="MobiDB-lite"/>
    </source>
</evidence>
<sequence>MAGLAQQTASQPIAPPSLQAALGAAVLAASASMPSSSSCLTPDQRPPVLKLKLSLGKKSRTSSTPSAKGSLKGANKRRTLTPKTPKSAPPLSGGFDSMVPAAPLTAPIAAPSALSSAPGYTLPIVPEQHPKVPPIGSFPSVQTEYFRPNQIRVPAGWRPPREGESVYCYCRCPYDEVSEMIACDDENCRIEWFHFECVGIIMPPKGKWYCPECTPKHPPQTDTADEPVFNSAPLQRQHPSMAFNANGPAGLAGVPAQPPTTSALSGLWGSSQP</sequence>
<dbReference type="VEuPathDB" id="VectorBase:ADAR2_003311"/>
<organism evidence="12">
    <name type="scientific">Anopheles darlingi</name>
    <name type="common">Mosquito</name>
    <dbReference type="NCBI Taxonomy" id="43151"/>
    <lineage>
        <taxon>Eukaryota</taxon>
        <taxon>Metazoa</taxon>
        <taxon>Ecdysozoa</taxon>
        <taxon>Arthropoda</taxon>
        <taxon>Hexapoda</taxon>
        <taxon>Insecta</taxon>
        <taxon>Pterygota</taxon>
        <taxon>Neoptera</taxon>
        <taxon>Endopterygota</taxon>
        <taxon>Diptera</taxon>
        <taxon>Nematocera</taxon>
        <taxon>Culicoidea</taxon>
        <taxon>Culicidae</taxon>
        <taxon>Anophelinae</taxon>
        <taxon>Anopheles</taxon>
    </lineage>
</organism>
<dbReference type="CDD" id="cd15505">
    <property type="entry name" value="PHD_ING"/>
    <property type="match status" value="1"/>
</dbReference>
<feature type="binding site" evidence="8">
    <location>
        <position position="183"/>
    </location>
    <ligand>
        <name>Zn(2+)</name>
        <dbReference type="ChEBI" id="CHEBI:29105"/>
        <label>2</label>
    </ligand>
</feature>
<name>A0A2M4DAD1_ANODA</name>
<keyword evidence="5 8" id="KW-0862">Zinc</keyword>
<dbReference type="GO" id="GO:0008270">
    <property type="term" value="F:zinc ion binding"/>
    <property type="evidence" value="ECO:0007669"/>
    <property type="project" value="UniProtKB-KW"/>
</dbReference>
<comment type="similarity">
    <text evidence="2">Belongs to the ING family.</text>
</comment>
<evidence type="ECO:0000256" key="2">
    <source>
        <dbReference type="ARBA" id="ARBA00010210"/>
    </source>
</evidence>
<evidence type="ECO:0000256" key="1">
    <source>
        <dbReference type="ARBA" id="ARBA00004123"/>
    </source>
</evidence>
<evidence type="ECO:0000256" key="9">
    <source>
        <dbReference type="PROSITE-ProRule" id="PRU00146"/>
    </source>
</evidence>
<feature type="site" description="Histone H3K4me3 binding" evidence="7">
    <location>
        <position position="167"/>
    </location>
</feature>
<feature type="binding site" evidence="8">
    <location>
        <position position="213"/>
    </location>
    <ligand>
        <name>Zn(2+)</name>
        <dbReference type="ChEBI" id="CHEBI:29105"/>
        <label>2</label>
    </ligand>
</feature>
<dbReference type="InterPro" id="IPR001965">
    <property type="entry name" value="Znf_PHD"/>
</dbReference>
<dbReference type="EMBL" id="GGFL01010338">
    <property type="protein sequence ID" value="MBW74516.1"/>
    <property type="molecule type" value="Transcribed_RNA"/>
</dbReference>
<dbReference type="Gene3D" id="3.30.40.10">
    <property type="entry name" value="Zinc/RING finger domain, C3HC4 (zinc finger)"/>
    <property type="match status" value="1"/>
</dbReference>
<dbReference type="GO" id="GO:0005634">
    <property type="term" value="C:nucleus"/>
    <property type="evidence" value="ECO:0007669"/>
    <property type="project" value="UniProtKB-SubCell"/>
</dbReference>
<evidence type="ECO:0000256" key="8">
    <source>
        <dbReference type="PIRSR" id="PIRSR628651-51"/>
    </source>
</evidence>
<feature type="binding site" evidence="8">
    <location>
        <position position="197"/>
    </location>
    <ligand>
        <name>Zn(2+)</name>
        <dbReference type="ChEBI" id="CHEBI:29105"/>
        <label>1</label>
    </ligand>
</feature>
<evidence type="ECO:0000256" key="7">
    <source>
        <dbReference type="PIRSR" id="PIRSR628651-50"/>
    </source>
</evidence>
<evidence type="ECO:0000256" key="5">
    <source>
        <dbReference type="ARBA" id="ARBA00022833"/>
    </source>
</evidence>
<proteinExistence type="inferred from homology"/>
<dbReference type="PROSITE" id="PS50016">
    <property type="entry name" value="ZF_PHD_2"/>
    <property type="match status" value="1"/>
</dbReference>
<dbReference type="PROSITE" id="PS01359">
    <property type="entry name" value="ZF_PHD_1"/>
    <property type="match status" value="1"/>
</dbReference>
<keyword evidence="4 9" id="KW-0863">Zinc-finger</keyword>
<accession>A0A2M4DAD1</accession>